<evidence type="ECO:0000313" key="6">
    <source>
        <dbReference type="EMBL" id="HJB97361.1"/>
    </source>
</evidence>
<reference evidence="6" key="1">
    <citation type="journal article" date="2021" name="PeerJ">
        <title>Extensive microbial diversity within the chicken gut microbiome revealed by metagenomics and culture.</title>
        <authorList>
            <person name="Gilroy R."/>
            <person name="Ravi A."/>
            <person name="Getino M."/>
            <person name="Pursley I."/>
            <person name="Horton D.L."/>
            <person name="Alikhan N.F."/>
            <person name="Baker D."/>
            <person name="Gharbi K."/>
            <person name="Hall N."/>
            <person name="Watson M."/>
            <person name="Adriaenssens E.M."/>
            <person name="Foster-Nyarko E."/>
            <person name="Jarju S."/>
            <person name="Secka A."/>
            <person name="Antonio M."/>
            <person name="Oren A."/>
            <person name="Chaudhuri R.R."/>
            <person name="La Ragione R."/>
            <person name="Hildebrand F."/>
            <person name="Pallen M.J."/>
        </authorList>
    </citation>
    <scope>NUCLEOTIDE SEQUENCE</scope>
    <source>
        <strain evidence="6">CHK185-1770</strain>
    </source>
</reference>
<reference evidence="6" key="2">
    <citation type="submission" date="2021-04" db="EMBL/GenBank/DDBJ databases">
        <authorList>
            <person name="Gilroy R."/>
        </authorList>
    </citation>
    <scope>NUCLEOTIDE SEQUENCE</scope>
    <source>
        <strain evidence="6">CHK185-1770</strain>
    </source>
</reference>
<protein>
    <recommendedName>
        <fullName evidence="2">Uridine phosphorylase</fullName>
        <ecNumber evidence="1">2.4.2.3</ecNumber>
    </recommendedName>
</protein>
<dbReference type="PANTHER" id="PTHR43691">
    <property type="entry name" value="URIDINE PHOSPHORYLASE"/>
    <property type="match status" value="1"/>
</dbReference>
<dbReference type="SUPFAM" id="SSF53167">
    <property type="entry name" value="Purine and uridine phosphorylases"/>
    <property type="match status" value="1"/>
</dbReference>
<dbReference type="PANTHER" id="PTHR43691:SF11">
    <property type="entry name" value="FI09636P-RELATED"/>
    <property type="match status" value="1"/>
</dbReference>
<organism evidence="6 7">
    <name type="scientific">Candidatus Acutalibacter pullicola</name>
    <dbReference type="NCBI Taxonomy" id="2838417"/>
    <lineage>
        <taxon>Bacteria</taxon>
        <taxon>Bacillati</taxon>
        <taxon>Bacillota</taxon>
        <taxon>Clostridia</taxon>
        <taxon>Eubacteriales</taxon>
        <taxon>Acutalibacteraceae</taxon>
        <taxon>Acutalibacter</taxon>
    </lineage>
</organism>
<evidence type="ECO:0000313" key="7">
    <source>
        <dbReference type="Proteomes" id="UP000826793"/>
    </source>
</evidence>
<comment type="caution">
    <text evidence="6">The sequence shown here is derived from an EMBL/GenBank/DDBJ whole genome shotgun (WGS) entry which is preliminary data.</text>
</comment>
<dbReference type="GO" id="GO:0005829">
    <property type="term" value="C:cytosol"/>
    <property type="evidence" value="ECO:0007669"/>
    <property type="project" value="TreeGrafter"/>
</dbReference>
<dbReference type="InterPro" id="IPR000845">
    <property type="entry name" value="Nucleoside_phosphorylase_d"/>
</dbReference>
<comment type="catalytic activity">
    <reaction evidence="3">
        <text>uridine + phosphate = alpha-D-ribose 1-phosphate + uracil</text>
        <dbReference type="Rhea" id="RHEA:24388"/>
        <dbReference type="ChEBI" id="CHEBI:16704"/>
        <dbReference type="ChEBI" id="CHEBI:17568"/>
        <dbReference type="ChEBI" id="CHEBI:43474"/>
        <dbReference type="ChEBI" id="CHEBI:57720"/>
        <dbReference type="EC" id="2.4.2.3"/>
    </reaction>
</comment>
<sequence>MQWFSPTDDSAPVIQPGKHIQSKYPGREMPTLPPRAVVFCLGKGLPVLRERFAVSQTMEQLPGFIAHSPVYQAQGNSQVCFLHGGYGAPQAACTVETLHALGVQEVLLVGLCGGFAPQLSVGDVLLPGQLWSEEGTSLHYRQAEGFVDVPSVQGKALGLCLEGAGFPVRRLPTVTTDAPYRQTFWKEEQWRGLGCAAVDMEASAVATVCTYYGMACTVALMVSDKHPVREGDPPWTWGSRSFAESRDRFIAQCAAFALGQKL</sequence>
<evidence type="ECO:0000259" key="5">
    <source>
        <dbReference type="Pfam" id="PF01048"/>
    </source>
</evidence>
<dbReference type="InterPro" id="IPR035994">
    <property type="entry name" value="Nucleoside_phosphorylase_sf"/>
</dbReference>
<dbReference type="GO" id="GO:0009116">
    <property type="term" value="P:nucleoside metabolic process"/>
    <property type="evidence" value="ECO:0007669"/>
    <property type="project" value="InterPro"/>
</dbReference>
<feature type="region of interest" description="Disordered" evidence="4">
    <location>
        <begin position="1"/>
        <end position="26"/>
    </location>
</feature>
<dbReference type="Pfam" id="PF01048">
    <property type="entry name" value="PNP_UDP_1"/>
    <property type="match status" value="1"/>
</dbReference>
<proteinExistence type="predicted"/>
<gene>
    <name evidence="6" type="ORF">H9710_02145</name>
</gene>
<dbReference type="EMBL" id="DWXG01000016">
    <property type="protein sequence ID" value="HJB97361.1"/>
    <property type="molecule type" value="Genomic_DNA"/>
</dbReference>
<dbReference type="EC" id="2.4.2.3" evidence="1"/>
<dbReference type="CDD" id="cd09007">
    <property type="entry name" value="NP-I_spr0068"/>
    <property type="match status" value="1"/>
</dbReference>
<name>A0A9D2MVI5_9FIRM</name>
<feature type="domain" description="Nucleoside phosphorylase" evidence="5">
    <location>
        <begin position="74"/>
        <end position="234"/>
    </location>
</feature>
<evidence type="ECO:0000256" key="2">
    <source>
        <dbReference type="ARBA" id="ARBA00021980"/>
    </source>
</evidence>
<dbReference type="GO" id="GO:0004850">
    <property type="term" value="F:uridine phosphorylase activity"/>
    <property type="evidence" value="ECO:0007669"/>
    <property type="project" value="UniProtKB-EC"/>
</dbReference>
<evidence type="ECO:0000256" key="4">
    <source>
        <dbReference type="SAM" id="MobiDB-lite"/>
    </source>
</evidence>
<dbReference type="Proteomes" id="UP000826793">
    <property type="component" value="Unassembled WGS sequence"/>
</dbReference>
<accession>A0A9D2MVI5</accession>
<dbReference type="AlphaFoldDB" id="A0A9D2MVI5"/>
<evidence type="ECO:0000256" key="1">
    <source>
        <dbReference type="ARBA" id="ARBA00011888"/>
    </source>
</evidence>
<evidence type="ECO:0000256" key="3">
    <source>
        <dbReference type="ARBA" id="ARBA00048447"/>
    </source>
</evidence>
<dbReference type="Gene3D" id="3.40.50.1580">
    <property type="entry name" value="Nucleoside phosphorylase domain"/>
    <property type="match status" value="1"/>
</dbReference>